<accession>A0A420YLX3</accession>
<sequence>MSRLFDTMNIRYYDMSSSSTATTPGRARMVRPASSSDWEPYREVISQLYEEIRLKDVIIEMERSYNFKATEKQYKTQIKKWSLDTKYTKGSEYLAMIKTKRRRERGNPPKDTVFTLRGRPIDPKDIARFEKRAIKKGIITQDDGLSDQDSVDDLVYGTPPSAW</sequence>
<evidence type="ECO:0000313" key="3">
    <source>
        <dbReference type="Proteomes" id="UP000275385"/>
    </source>
</evidence>
<dbReference type="AlphaFoldDB" id="A0A420YLX3"/>
<dbReference type="Proteomes" id="UP000275385">
    <property type="component" value="Unassembled WGS sequence"/>
</dbReference>
<dbReference type="Pfam" id="PF14420">
    <property type="entry name" value="Clr5"/>
    <property type="match status" value="1"/>
</dbReference>
<dbReference type="OrthoDB" id="5308957at2759"/>
<gene>
    <name evidence="2" type="ORF">DL546_008856</name>
</gene>
<evidence type="ECO:0000313" key="2">
    <source>
        <dbReference type="EMBL" id="RKU48907.1"/>
    </source>
</evidence>
<organism evidence="2 3">
    <name type="scientific">Coniochaeta pulveracea</name>
    <dbReference type="NCBI Taxonomy" id="177199"/>
    <lineage>
        <taxon>Eukaryota</taxon>
        <taxon>Fungi</taxon>
        <taxon>Dikarya</taxon>
        <taxon>Ascomycota</taxon>
        <taxon>Pezizomycotina</taxon>
        <taxon>Sordariomycetes</taxon>
        <taxon>Sordariomycetidae</taxon>
        <taxon>Coniochaetales</taxon>
        <taxon>Coniochaetaceae</taxon>
        <taxon>Coniochaeta</taxon>
    </lineage>
</organism>
<keyword evidence="3" id="KW-1185">Reference proteome</keyword>
<protein>
    <recommendedName>
        <fullName evidence="1">Clr5 domain-containing protein</fullName>
    </recommendedName>
</protein>
<feature type="domain" description="Clr5" evidence="1">
    <location>
        <begin position="35"/>
        <end position="84"/>
    </location>
</feature>
<evidence type="ECO:0000259" key="1">
    <source>
        <dbReference type="Pfam" id="PF14420"/>
    </source>
</evidence>
<proteinExistence type="predicted"/>
<dbReference type="PANTHER" id="PTHR38788:SF3">
    <property type="entry name" value="CLR5 DOMAIN-CONTAINING PROTEIN"/>
    <property type="match status" value="1"/>
</dbReference>
<dbReference type="InterPro" id="IPR025676">
    <property type="entry name" value="Clr5_dom"/>
</dbReference>
<reference evidence="2 3" key="1">
    <citation type="submission" date="2018-08" db="EMBL/GenBank/DDBJ databases">
        <title>Draft genome of the lignicolous fungus Coniochaeta pulveracea.</title>
        <authorList>
            <person name="Borstlap C.J."/>
            <person name="De Witt R.N."/>
            <person name="Botha A."/>
            <person name="Volschenk H."/>
        </authorList>
    </citation>
    <scope>NUCLEOTIDE SEQUENCE [LARGE SCALE GENOMIC DNA]</scope>
    <source>
        <strain evidence="2 3">CAB683</strain>
    </source>
</reference>
<dbReference type="EMBL" id="QVQW01000003">
    <property type="protein sequence ID" value="RKU48907.1"/>
    <property type="molecule type" value="Genomic_DNA"/>
</dbReference>
<comment type="caution">
    <text evidence="2">The sequence shown here is derived from an EMBL/GenBank/DDBJ whole genome shotgun (WGS) entry which is preliminary data.</text>
</comment>
<dbReference type="PANTHER" id="PTHR38788">
    <property type="entry name" value="CLR5 DOMAIN-CONTAINING PROTEIN"/>
    <property type="match status" value="1"/>
</dbReference>
<name>A0A420YLX3_9PEZI</name>